<accession>A0ABT5UDT4</accession>
<evidence type="ECO:0000313" key="1">
    <source>
        <dbReference type="EMBL" id="MDE1464370.1"/>
    </source>
</evidence>
<name>A0ABT5UDT4_9GAMM</name>
<dbReference type="InterPro" id="IPR016155">
    <property type="entry name" value="Mopterin_synth/thiamin_S_b"/>
</dbReference>
<dbReference type="Proteomes" id="UP001528823">
    <property type="component" value="Unassembled WGS sequence"/>
</dbReference>
<dbReference type="SUPFAM" id="SSF54285">
    <property type="entry name" value="MoaD/ThiS"/>
    <property type="match status" value="1"/>
</dbReference>
<dbReference type="NCBIfam" id="TIGR01682">
    <property type="entry name" value="moaD"/>
    <property type="match status" value="1"/>
</dbReference>
<organism evidence="1 2">
    <name type="scientific">Spartinivicinus poritis</name>
    <dbReference type="NCBI Taxonomy" id="2994640"/>
    <lineage>
        <taxon>Bacteria</taxon>
        <taxon>Pseudomonadati</taxon>
        <taxon>Pseudomonadota</taxon>
        <taxon>Gammaproteobacteria</taxon>
        <taxon>Oceanospirillales</taxon>
        <taxon>Zooshikellaceae</taxon>
        <taxon>Spartinivicinus</taxon>
    </lineage>
</organism>
<dbReference type="CDD" id="cd00754">
    <property type="entry name" value="Ubl_MoaD"/>
    <property type="match status" value="1"/>
</dbReference>
<keyword evidence="2" id="KW-1185">Reference proteome</keyword>
<gene>
    <name evidence="1" type="primary">moaD</name>
    <name evidence="1" type="ORF">ORQ98_20620</name>
</gene>
<dbReference type="EMBL" id="JAPMOU010000033">
    <property type="protein sequence ID" value="MDE1464370.1"/>
    <property type="molecule type" value="Genomic_DNA"/>
</dbReference>
<protein>
    <submittedName>
        <fullName evidence="1">Molybdopterin converting factor subunit 1</fullName>
    </submittedName>
</protein>
<comment type="caution">
    <text evidence="1">The sequence shown here is derived from an EMBL/GenBank/DDBJ whole genome shotgun (WGS) entry which is preliminary data.</text>
</comment>
<dbReference type="Pfam" id="PF02597">
    <property type="entry name" value="ThiS"/>
    <property type="match status" value="1"/>
</dbReference>
<dbReference type="RefSeq" id="WP_274690697.1">
    <property type="nucleotide sequence ID" value="NZ_JAPMOU010000033.1"/>
</dbReference>
<dbReference type="Gene3D" id="3.10.20.30">
    <property type="match status" value="1"/>
</dbReference>
<sequence>MIKVLFFGRLREQLAVDSIDLNDDVESLSVMIEQLKQRGDNWQQALSNPNLKAAINQTMMPFNSAVKDGDEVALFPPVTGG</sequence>
<evidence type="ECO:0000313" key="2">
    <source>
        <dbReference type="Proteomes" id="UP001528823"/>
    </source>
</evidence>
<proteinExistence type="predicted"/>
<reference evidence="1 2" key="1">
    <citation type="submission" date="2022-11" db="EMBL/GenBank/DDBJ databases">
        <title>Spartinivicinus poritis sp. nov., isolated from scleractinian coral Porites lutea.</title>
        <authorList>
            <person name="Zhang G."/>
            <person name="Cai L."/>
            <person name="Wei Q."/>
        </authorList>
    </citation>
    <scope>NUCLEOTIDE SEQUENCE [LARGE SCALE GENOMIC DNA]</scope>
    <source>
        <strain evidence="1 2">A2-2</strain>
    </source>
</reference>
<dbReference type="InterPro" id="IPR003749">
    <property type="entry name" value="ThiS/MoaD-like"/>
</dbReference>
<dbReference type="InterPro" id="IPR012675">
    <property type="entry name" value="Beta-grasp_dom_sf"/>
</dbReference>